<sequence length="144" mass="15533">MTTVSLTNVTVSSDPASHVQGWLTVQFSNGYSIQAYCPDSQDNWAQGARTLCELGNSNGLAPTPVDTLLLQAGPNGNYLVLQADLPRPSIPMTYARPANEHIYMELADKEQSVFSADFLAIAAIIGGALYGLKCLLEKYLLPKL</sequence>
<reference evidence="2 3" key="1">
    <citation type="submission" date="2020-02" db="EMBL/GenBank/DDBJ databases">
        <title>Partial ammonium oxidation to N2 by heterotrophic bacteria.</title>
        <authorList>
            <person name="Wu M."/>
        </authorList>
    </citation>
    <scope>NUCLEOTIDE SEQUENCE [LARGE SCALE GENOMIC DNA]</scope>
    <source>
        <strain evidence="2 3">HO-1</strain>
    </source>
</reference>
<evidence type="ECO:0000313" key="2">
    <source>
        <dbReference type="EMBL" id="QXX78141.1"/>
    </source>
</evidence>
<dbReference type="RefSeq" id="WP_003803663.1">
    <property type="nucleotide sequence ID" value="NZ_CP049362.1"/>
</dbReference>
<evidence type="ECO:0000313" key="3">
    <source>
        <dbReference type="Proteomes" id="UP000826050"/>
    </source>
</evidence>
<gene>
    <name evidence="2" type="ORF">FE795_03345</name>
</gene>
<name>A0ABX8SQ51_9BURK</name>
<keyword evidence="3" id="KW-1185">Reference proteome</keyword>
<feature type="transmembrane region" description="Helical" evidence="1">
    <location>
        <begin position="118"/>
        <end position="136"/>
    </location>
</feature>
<dbReference type="EMBL" id="CP049362">
    <property type="protein sequence ID" value="QXX78141.1"/>
    <property type="molecule type" value="Genomic_DNA"/>
</dbReference>
<keyword evidence="1" id="KW-0472">Membrane</keyword>
<proteinExistence type="predicted"/>
<evidence type="ECO:0000256" key="1">
    <source>
        <dbReference type="SAM" id="Phobius"/>
    </source>
</evidence>
<keyword evidence="1" id="KW-1133">Transmembrane helix</keyword>
<protein>
    <submittedName>
        <fullName evidence="2">Uncharacterized protein</fullName>
    </submittedName>
</protein>
<keyword evidence="1" id="KW-0812">Transmembrane</keyword>
<dbReference type="Proteomes" id="UP000826050">
    <property type="component" value="Chromosome"/>
</dbReference>
<organism evidence="2 3">
    <name type="scientific">Alcaligenes ammonioxydans</name>
    <dbReference type="NCBI Taxonomy" id="2582914"/>
    <lineage>
        <taxon>Bacteria</taxon>
        <taxon>Pseudomonadati</taxon>
        <taxon>Pseudomonadota</taxon>
        <taxon>Betaproteobacteria</taxon>
        <taxon>Burkholderiales</taxon>
        <taxon>Alcaligenaceae</taxon>
        <taxon>Alcaligenes</taxon>
    </lineage>
</organism>
<accession>A0ABX8SQ51</accession>